<gene>
    <name evidence="9" type="ORF">HNR59_002086</name>
</gene>
<comment type="similarity">
    <text evidence="2">Belongs to the nucleobase:cation symporter-2 (NCS2) (TC 2.A.40) family.</text>
</comment>
<evidence type="ECO:0000313" key="10">
    <source>
        <dbReference type="Proteomes" id="UP000533306"/>
    </source>
</evidence>
<feature type="transmembrane region" description="Helical" evidence="8">
    <location>
        <begin position="393"/>
        <end position="415"/>
    </location>
</feature>
<dbReference type="Pfam" id="PF00860">
    <property type="entry name" value="Xan_ur_permease"/>
    <property type="match status" value="2"/>
</dbReference>
<feature type="transmembrane region" description="Helical" evidence="8">
    <location>
        <begin position="362"/>
        <end position="381"/>
    </location>
</feature>
<dbReference type="GO" id="GO:0005886">
    <property type="term" value="C:plasma membrane"/>
    <property type="evidence" value="ECO:0007669"/>
    <property type="project" value="UniProtKB-SubCell"/>
</dbReference>
<evidence type="ECO:0000256" key="7">
    <source>
        <dbReference type="ARBA" id="ARBA00023136"/>
    </source>
</evidence>
<comment type="subcellular location">
    <subcellularLocation>
        <location evidence="1">Cell membrane</location>
        <topology evidence="1">Multi-pass membrane protein</topology>
    </subcellularLocation>
</comment>
<keyword evidence="6 8" id="KW-1133">Transmembrane helix</keyword>
<dbReference type="PANTHER" id="PTHR42810:SF4">
    <property type="entry name" value="URIC ACID TRANSPORTER UACT"/>
    <property type="match status" value="1"/>
</dbReference>
<comment type="caution">
    <text evidence="9">The sequence shown here is derived from an EMBL/GenBank/DDBJ whole genome shotgun (WGS) entry which is preliminary data.</text>
</comment>
<evidence type="ECO:0000256" key="2">
    <source>
        <dbReference type="ARBA" id="ARBA00008821"/>
    </source>
</evidence>
<dbReference type="PANTHER" id="PTHR42810">
    <property type="entry name" value="PURINE PERMEASE C1399.01C-RELATED"/>
    <property type="match status" value="1"/>
</dbReference>
<protein>
    <submittedName>
        <fullName evidence="9">NCS2 family nucleobase:cation symporter-2</fullName>
    </submittedName>
</protein>
<keyword evidence="3" id="KW-0813">Transport</keyword>
<feature type="transmembrane region" description="Helical" evidence="8">
    <location>
        <begin position="107"/>
        <end position="129"/>
    </location>
</feature>
<dbReference type="GO" id="GO:0042907">
    <property type="term" value="F:xanthine transmembrane transporter activity"/>
    <property type="evidence" value="ECO:0007669"/>
    <property type="project" value="TreeGrafter"/>
</dbReference>
<feature type="transmembrane region" description="Helical" evidence="8">
    <location>
        <begin position="136"/>
        <end position="161"/>
    </location>
</feature>
<evidence type="ECO:0000313" key="9">
    <source>
        <dbReference type="EMBL" id="MBB6012741.1"/>
    </source>
</evidence>
<evidence type="ECO:0000256" key="4">
    <source>
        <dbReference type="ARBA" id="ARBA00022475"/>
    </source>
</evidence>
<keyword evidence="4" id="KW-1003">Cell membrane</keyword>
<evidence type="ECO:0000256" key="6">
    <source>
        <dbReference type="ARBA" id="ARBA00022989"/>
    </source>
</evidence>
<evidence type="ECO:0000256" key="5">
    <source>
        <dbReference type="ARBA" id="ARBA00022692"/>
    </source>
</evidence>
<dbReference type="AlphaFoldDB" id="A0A7W9S265"/>
<feature type="transmembrane region" description="Helical" evidence="8">
    <location>
        <begin position="21"/>
        <end position="39"/>
    </location>
</feature>
<dbReference type="Proteomes" id="UP000533306">
    <property type="component" value="Unassembled WGS sequence"/>
</dbReference>
<dbReference type="InterPro" id="IPR006042">
    <property type="entry name" value="Xan_ur_permease"/>
</dbReference>
<proteinExistence type="inferred from homology"/>
<feature type="transmembrane region" description="Helical" evidence="8">
    <location>
        <begin position="289"/>
        <end position="312"/>
    </location>
</feature>
<reference evidence="9 10" key="1">
    <citation type="submission" date="2020-08" db="EMBL/GenBank/DDBJ databases">
        <title>Genomic Encyclopedia of Type Strains, Phase IV (KMG-IV): sequencing the most valuable type-strain genomes for metagenomic binning, comparative biology and taxonomic classification.</title>
        <authorList>
            <person name="Goeker M."/>
        </authorList>
    </citation>
    <scope>NUCLEOTIDE SEQUENCE [LARGE SCALE GENOMIC DNA]</scope>
    <source>
        <strain evidence="9 10">DSM 11099</strain>
    </source>
</reference>
<feature type="transmembrane region" description="Helical" evidence="8">
    <location>
        <begin position="427"/>
        <end position="450"/>
    </location>
</feature>
<keyword evidence="10" id="KW-1185">Reference proteome</keyword>
<dbReference type="EMBL" id="JACHEU010000001">
    <property type="protein sequence ID" value="MBB6012741.1"/>
    <property type="molecule type" value="Genomic_DNA"/>
</dbReference>
<keyword evidence="5 8" id="KW-0812">Transmembrane</keyword>
<sequence>MSTASTHSVDEMLPAPRLFTLGLQHVLVMYAGAIAVPLIVGRALQLEPADVAFLISADLFVCGIASILQSMGATQWFGIKLPVMMGVTFAAVGPMVSMASANPGYEGARMIFGAIIGAGIITVLIAPFVSRMLRLFPPVVTGTIILVIGVSLMKIGINWIFGMPFGPTAPKIINPEHAAWLNSVKEAAGAAGSTLPPVPAGMGLAPSVPNAAYAPVSNIVLSLVVLGVIIGVARYARGFLSNVAVLVGIVAGGIIAASLGMMHFDKVANAAWFAPIAPFHFGMPIFDPVLIITMVLVMIVVMIESTGMFLALGDMTEKKITQPMLSAGLRMDGLGTVLGGIFNTFPYTSFSQNVGLVGVTGIRSRFVCVAGGVIMVVLGLIPKMGALVEALPTVVLGGAGIVMFGMVAATGIRILSAVDFKANRNNLFIVAISLGFGMIPVVAPDFHIWLPKAIGPLVDSGILLASIAAVALNLVFNGATGDAQGLRKAAMSAEA</sequence>
<feature type="transmembrane region" description="Helical" evidence="8">
    <location>
        <begin position="51"/>
        <end position="69"/>
    </location>
</feature>
<evidence type="ECO:0000256" key="1">
    <source>
        <dbReference type="ARBA" id="ARBA00004651"/>
    </source>
</evidence>
<feature type="transmembrane region" description="Helical" evidence="8">
    <location>
        <begin position="81"/>
        <end position="101"/>
    </location>
</feature>
<keyword evidence="7 8" id="KW-0472">Membrane</keyword>
<evidence type="ECO:0000256" key="8">
    <source>
        <dbReference type="SAM" id="Phobius"/>
    </source>
</evidence>
<name>A0A7W9S265_9HYPH</name>
<feature type="transmembrane region" description="Helical" evidence="8">
    <location>
        <begin position="457"/>
        <end position="476"/>
    </location>
</feature>
<dbReference type="InterPro" id="IPR006043">
    <property type="entry name" value="NCS2"/>
</dbReference>
<dbReference type="NCBIfam" id="NF037981">
    <property type="entry name" value="NCS2_1"/>
    <property type="match status" value="1"/>
</dbReference>
<accession>A0A7W9S265</accession>
<evidence type="ECO:0000256" key="3">
    <source>
        <dbReference type="ARBA" id="ARBA00022448"/>
    </source>
</evidence>
<organism evidence="9 10">
    <name type="scientific">Aquamicrobium lusatiense</name>
    <dbReference type="NCBI Taxonomy" id="89772"/>
    <lineage>
        <taxon>Bacteria</taxon>
        <taxon>Pseudomonadati</taxon>
        <taxon>Pseudomonadota</taxon>
        <taxon>Alphaproteobacteria</taxon>
        <taxon>Hyphomicrobiales</taxon>
        <taxon>Phyllobacteriaceae</taxon>
        <taxon>Aquamicrobium</taxon>
    </lineage>
</organism>
<dbReference type="NCBIfam" id="TIGR00801">
    <property type="entry name" value="ncs2"/>
    <property type="match status" value="1"/>
</dbReference>
<feature type="transmembrane region" description="Helical" evidence="8">
    <location>
        <begin position="243"/>
        <end position="264"/>
    </location>
</feature>
<feature type="transmembrane region" description="Helical" evidence="8">
    <location>
        <begin position="212"/>
        <end position="236"/>
    </location>
</feature>